<reference evidence="4" key="2">
    <citation type="submission" date="2021-08" db="EMBL/GenBank/DDBJ databases">
        <authorList>
            <person name="Dalcin Martins P."/>
        </authorList>
    </citation>
    <scope>NUCLEOTIDE SEQUENCE</scope>
    <source>
        <strain evidence="4">MAG_39</strain>
    </source>
</reference>
<proteinExistence type="predicted"/>
<sequence>MRESSKGAGQGARTEPRKALPAFSLLVTLVLVAVLCLPLTPDAAELPSPFAADGAKGRKAADFMLKDVNGNMVSLASYKGKVVLLNFWATYCPPCREEIPDMNELNKKMKGKPFVILAVSTDRAAVDVRDFMKKTPMNFPVLLDYNNQVSRTLYKVFMIPTTFLIDKRGNIAKIYYGGQEWTEPAIVKEIEALL</sequence>
<dbReference type="CDD" id="cd02966">
    <property type="entry name" value="TlpA_like_family"/>
    <property type="match status" value="1"/>
</dbReference>
<dbReference type="Pfam" id="PF00578">
    <property type="entry name" value="AhpC-TSA"/>
    <property type="match status" value="1"/>
</dbReference>
<gene>
    <name evidence="4" type="ORF">K8I29_02415</name>
</gene>
<dbReference type="InterPro" id="IPR050553">
    <property type="entry name" value="Thioredoxin_ResA/DsbE_sf"/>
</dbReference>
<dbReference type="InterPro" id="IPR000866">
    <property type="entry name" value="AhpC/TSA"/>
</dbReference>
<reference evidence="4" key="1">
    <citation type="journal article" date="2021" name="bioRxiv">
        <title>Unraveling nitrogen, sulfur and carbon metabolic pathways and microbial community transcriptional responses to substrate deprivation and toxicity stresses in a bioreactor mimicking anoxic brackish coastal sediment conditions.</title>
        <authorList>
            <person name="Martins P.D."/>
            <person name="Echeveste M.J."/>
            <person name="Arshad A."/>
            <person name="Kurth J."/>
            <person name="Ouboter H."/>
            <person name="Jetten M.S.M."/>
            <person name="Welte C.U."/>
        </authorList>
    </citation>
    <scope>NUCLEOTIDE SEQUENCE</scope>
    <source>
        <strain evidence="4">MAG_39</strain>
    </source>
</reference>
<dbReference type="InterPro" id="IPR017937">
    <property type="entry name" value="Thioredoxin_CS"/>
</dbReference>
<dbReference type="InterPro" id="IPR013766">
    <property type="entry name" value="Thioredoxin_domain"/>
</dbReference>
<dbReference type="AlphaFoldDB" id="A0A953J2I1"/>
<dbReference type="PROSITE" id="PS51352">
    <property type="entry name" value="THIOREDOXIN_2"/>
    <property type="match status" value="1"/>
</dbReference>
<dbReference type="GO" id="GO:0016491">
    <property type="term" value="F:oxidoreductase activity"/>
    <property type="evidence" value="ECO:0007669"/>
    <property type="project" value="InterPro"/>
</dbReference>
<feature type="domain" description="Thioredoxin" evidence="3">
    <location>
        <begin position="54"/>
        <end position="194"/>
    </location>
</feature>
<keyword evidence="1" id="KW-0676">Redox-active center</keyword>
<dbReference type="GO" id="GO:0016209">
    <property type="term" value="F:antioxidant activity"/>
    <property type="evidence" value="ECO:0007669"/>
    <property type="project" value="InterPro"/>
</dbReference>
<keyword evidence="2" id="KW-1133">Transmembrane helix</keyword>
<evidence type="ECO:0000313" key="5">
    <source>
        <dbReference type="Proteomes" id="UP000705867"/>
    </source>
</evidence>
<organism evidence="4 5">
    <name type="scientific">Candidatus Nitrobium versatile</name>
    <dbReference type="NCBI Taxonomy" id="2884831"/>
    <lineage>
        <taxon>Bacteria</taxon>
        <taxon>Pseudomonadati</taxon>
        <taxon>Nitrospirota</taxon>
        <taxon>Nitrospiria</taxon>
        <taxon>Nitrospirales</taxon>
        <taxon>Nitrospiraceae</taxon>
        <taxon>Candidatus Nitrobium</taxon>
    </lineage>
</organism>
<dbReference type="PROSITE" id="PS00194">
    <property type="entry name" value="THIOREDOXIN_1"/>
    <property type="match status" value="1"/>
</dbReference>
<protein>
    <submittedName>
        <fullName evidence="4">TlpA family protein disulfide reductase</fullName>
    </submittedName>
</protein>
<dbReference type="Proteomes" id="UP000705867">
    <property type="component" value="Unassembled WGS sequence"/>
</dbReference>
<dbReference type="EMBL" id="JAIOIV010000018">
    <property type="protein sequence ID" value="MBZ0155053.1"/>
    <property type="molecule type" value="Genomic_DNA"/>
</dbReference>
<evidence type="ECO:0000256" key="1">
    <source>
        <dbReference type="ARBA" id="ARBA00023284"/>
    </source>
</evidence>
<dbReference type="PANTHER" id="PTHR42852">
    <property type="entry name" value="THIOL:DISULFIDE INTERCHANGE PROTEIN DSBE"/>
    <property type="match status" value="1"/>
</dbReference>
<dbReference type="SUPFAM" id="SSF52833">
    <property type="entry name" value="Thioredoxin-like"/>
    <property type="match status" value="1"/>
</dbReference>
<evidence type="ECO:0000313" key="4">
    <source>
        <dbReference type="EMBL" id="MBZ0155053.1"/>
    </source>
</evidence>
<accession>A0A953J2I1</accession>
<comment type="caution">
    <text evidence="4">The sequence shown here is derived from an EMBL/GenBank/DDBJ whole genome shotgun (WGS) entry which is preliminary data.</text>
</comment>
<keyword evidence="2" id="KW-0812">Transmembrane</keyword>
<keyword evidence="2" id="KW-0472">Membrane</keyword>
<feature type="transmembrane region" description="Helical" evidence="2">
    <location>
        <begin position="20"/>
        <end position="40"/>
    </location>
</feature>
<dbReference type="InterPro" id="IPR036249">
    <property type="entry name" value="Thioredoxin-like_sf"/>
</dbReference>
<evidence type="ECO:0000259" key="3">
    <source>
        <dbReference type="PROSITE" id="PS51352"/>
    </source>
</evidence>
<dbReference type="PANTHER" id="PTHR42852:SF17">
    <property type="entry name" value="THIOREDOXIN-LIKE PROTEIN HI_1115"/>
    <property type="match status" value="1"/>
</dbReference>
<evidence type="ECO:0000256" key="2">
    <source>
        <dbReference type="SAM" id="Phobius"/>
    </source>
</evidence>
<name>A0A953J2I1_9BACT</name>
<dbReference type="Gene3D" id="3.40.30.10">
    <property type="entry name" value="Glutaredoxin"/>
    <property type="match status" value="1"/>
</dbReference>